<dbReference type="Gene3D" id="1.20.1740.10">
    <property type="entry name" value="Amino acid/polyamine transporter I"/>
    <property type="match status" value="1"/>
</dbReference>
<feature type="non-terminal residue" evidence="3">
    <location>
        <position position="79"/>
    </location>
</feature>
<accession>A0A6B0SMF4</accession>
<proteinExistence type="predicted"/>
<protein>
    <submittedName>
        <fullName evidence="3">Amino acid transporter</fullName>
    </submittedName>
</protein>
<sequence length="79" mass="7577">MGTGTDAGAESTNLAGESPEQVAEPTEAEGETTVTEEGSELERTIGLTGGLAIGVGTMIGAGIFVFPGLAAGRAGPAAA</sequence>
<feature type="transmembrane region" description="Helical" evidence="2">
    <location>
        <begin position="45"/>
        <end position="66"/>
    </location>
</feature>
<dbReference type="AlphaFoldDB" id="A0A6B0SMF4"/>
<keyword evidence="4" id="KW-1185">Reference proteome</keyword>
<evidence type="ECO:0000256" key="1">
    <source>
        <dbReference type="SAM" id="MobiDB-lite"/>
    </source>
</evidence>
<evidence type="ECO:0000313" key="4">
    <source>
        <dbReference type="Proteomes" id="UP000471521"/>
    </source>
</evidence>
<feature type="region of interest" description="Disordered" evidence="1">
    <location>
        <begin position="1"/>
        <end position="42"/>
    </location>
</feature>
<evidence type="ECO:0000313" key="3">
    <source>
        <dbReference type="EMBL" id="MXR20871.1"/>
    </source>
</evidence>
<keyword evidence="2" id="KW-0812">Transmembrane</keyword>
<keyword evidence="2" id="KW-1133">Transmembrane helix</keyword>
<reference evidence="3 4" key="1">
    <citation type="submission" date="2019-12" db="EMBL/GenBank/DDBJ databases">
        <title>Isolation and characterization of three novel carbon monoxide-oxidizing members of Halobacteria from salione crusts and soils.</title>
        <authorList>
            <person name="Myers M.R."/>
            <person name="King G.M."/>
        </authorList>
    </citation>
    <scope>NUCLEOTIDE SEQUENCE [LARGE SCALE GENOMIC DNA]</scope>
    <source>
        <strain evidence="3 4">PCN9</strain>
    </source>
</reference>
<organism evidence="3 4">
    <name type="scientific">Halobacterium bonnevillei</name>
    <dbReference type="NCBI Taxonomy" id="2692200"/>
    <lineage>
        <taxon>Archaea</taxon>
        <taxon>Methanobacteriati</taxon>
        <taxon>Methanobacteriota</taxon>
        <taxon>Stenosarchaea group</taxon>
        <taxon>Halobacteria</taxon>
        <taxon>Halobacteriales</taxon>
        <taxon>Halobacteriaceae</taxon>
        <taxon>Halobacterium</taxon>
    </lineage>
</organism>
<comment type="caution">
    <text evidence="3">The sequence shown here is derived from an EMBL/GenBank/DDBJ whole genome shotgun (WGS) entry which is preliminary data.</text>
</comment>
<dbReference type="Proteomes" id="UP000471521">
    <property type="component" value="Unassembled WGS sequence"/>
</dbReference>
<name>A0A6B0SMF4_9EURY</name>
<keyword evidence="2" id="KW-0472">Membrane</keyword>
<gene>
    <name evidence="3" type="ORF">GRX66_09735</name>
</gene>
<evidence type="ECO:0000256" key="2">
    <source>
        <dbReference type="SAM" id="Phobius"/>
    </source>
</evidence>
<dbReference type="EMBL" id="WUUU01000068">
    <property type="protein sequence ID" value="MXR20871.1"/>
    <property type="molecule type" value="Genomic_DNA"/>
</dbReference>